<dbReference type="Pfam" id="PF25973">
    <property type="entry name" value="BSH_CzcB"/>
    <property type="match status" value="1"/>
</dbReference>
<feature type="domain" description="CzcB-like C-terminal circularly permuted SH3-like" evidence="8">
    <location>
        <begin position="323"/>
        <end position="383"/>
    </location>
</feature>
<accession>A0A1L6MX82</accession>
<dbReference type="Pfam" id="PF25975">
    <property type="entry name" value="CzcB_C"/>
    <property type="match status" value="1"/>
</dbReference>
<evidence type="ECO:0000259" key="7">
    <source>
        <dbReference type="Pfam" id="PF25973"/>
    </source>
</evidence>
<dbReference type="Gene3D" id="2.40.30.170">
    <property type="match status" value="1"/>
</dbReference>
<dbReference type="Gene3D" id="2.40.420.20">
    <property type="match status" value="1"/>
</dbReference>
<keyword evidence="4" id="KW-0105">Cadmium resistance</keyword>
<evidence type="ECO:0000256" key="5">
    <source>
        <dbReference type="ARBA" id="ARBA00058766"/>
    </source>
</evidence>
<evidence type="ECO:0000256" key="2">
    <source>
        <dbReference type="ARBA" id="ARBA00022448"/>
    </source>
</evidence>
<dbReference type="AlphaFoldDB" id="A0A1L6MX82"/>
<evidence type="ECO:0000256" key="4">
    <source>
        <dbReference type="ARBA" id="ARBA00043263"/>
    </source>
</evidence>
<dbReference type="InterPro" id="IPR058792">
    <property type="entry name" value="Beta-barrel_RND_2"/>
</dbReference>
<dbReference type="InterPro" id="IPR058647">
    <property type="entry name" value="BSH_CzcB-like"/>
</dbReference>
<dbReference type="PANTHER" id="PTHR30097">
    <property type="entry name" value="CATION EFFLUX SYSTEM PROTEIN CUSB"/>
    <property type="match status" value="1"/>
</dbReference>
<reference evidence="9 10" key="1">
    <citation type="submission" date="2016-08" db="EMBL/GenBank/DDBJ databases">
        <title>Identification and validation of antigenic proteins from Pajaroellobacter abortibovis using de-novo genome sequence assembly and reverse vaccinology.</title>
        <authorList>
            <person name="Welly B.T."/>
            <person name="Miller M.R."/>
            <person name="Stott J.L."/>
            <person name="Blanchard M.T."/>
            <person name="Islas-Trejo A.D."/>
            <person name="O'Rourke S.M."/>
            <person name="Young A.E."/>
            <person name="Medrano J.F."/>
            <person name="Van Eenennaam A.L."/>
        </authorList>
    </citation>
    <scope>NUCLEOTIDE SEQUENCE [LARGE SCALE GENOMIC DNA]</scope>
    <source>
        <strain evidence="9 10">BTF92-0548A/99-0131</strain>
    </source>
</reference>
<keyword evidence="2" id="KW-0813">Transport</keyword>
<dbReference type="InterPro" id="IPR058649">
    <property type="entry name" value="CzcB_C"/>
</dbReference>
<name>A0A1L6MX82_9BACT</name>
<gene>
    <name evidence="9" type="ORF">BCY86_05435</name>
</gene>
<dbReference type="FunFam" id="2.40.30.170:FF:000010">
    <property type="entry name" value="Efflux RND transporter periplasmic adaptor subunit"/>
    <property type="match status" value="1"/>
</dbReference>
<dbReference type="GO" id="GO:0015679">
    <property type="term" value="P:plasma membrane copper ion transport"/>
    <property type="evidence" value="ECO:0007669"/>
    <property type="project" value="TreeGrafter"/>
</dbReference>
<dbReference type="SUPFAM" id="SSF111369">
    <property type="entry name" value="HlyD-like secretion proteins"/>
    <property type="match status" value="1"/>
</dbReference>
<dbReference type="RefSeq" id="WP_075276848.1">
    <property type="nucleotide sequence ID" value="NZ_CP016908.1"/>
</dbReference>
<evidence type="ECO:0000313" key="9">
    <source>
        <dbReference type="EMBL" id="APS00183.1"/>
    </source>
</evidence>
<comment type="function">
    <text evidence="5">CzcA and CzcB together would act in zinc efflux nearly as effectively as the complete czc efflux system (CzcABC). The CzcB protein is thought to funnel zinc cations to the CzcA transport protein.</text>
</comment>
<dbReference type="InterPro" id="IPR051909">
    <property type="entry name" value="MFP_Cation_Efflux"/>
</dbReference>
<dbReference type="GO" id="GO:0016020">
    <property type="term" value="C:membrane"/>
    <property type="evidence" value="ECO:0007669"/>
    <property type="project" value="InterPro"/>
</dbReference>
<dbReference type="GO" id="GO:0046686">
    <property type="term" value="P:response to cadmium ion"/>
    <property type="evidence" value="ECO:0007669"/>
    <property type="project" value="UniProtKB-KW"/>
</dbReference>
<dbReference type="KEGG" id="pabo:BCY86_05435"/>
<dbReference type="PANTHER" id="PTHR30097:SF4">
    <property type="entry name" value="SLR6042 PROTEIN"/>
    <property type="match status" value="1"/>
</dbReference>
<organism evidence="9 10">
    <name type="scientific">Pajaroellobacter abortibovis</name>
    <dbReference type="NCBI Taxonomy" id="1882918"/>
    <lineage>
        <taxon>Bacteria</taxon>
        <taxon>Pseudomonadati</taxon>
        <taxon>Myxococcota</taxon>
        <taxon>Polyangia</taxon>
        <taxon>Polyangiales</taxon>
        <taxon>Polyangiaceae</taxon>
    </lineage>
</organism>
<comment type="similarity">
    <text evidence="1">Belongs to the membrane fusion protein (MFP) (TC 8.A.1) family.</text>
</comment>
<protein>
    <submittedName>
        <fullName evidence="9">Uncharacterized protein</fullName>
    </submittedName>
</protein>
<dbReference type="GO" id="GO:0030288">
    <property type="term" value="C:outer membrane-bounded periplasmic space"/>
    <property type="evidence" value="ECO:0007669"/>
    <property type="project" value="TreeGrafter"/>
</dbReference>
<evidence type="ECO:0000256" key="3">
    <source>
        <dbReference type="ARBA" id="ARBA00022833"/>
    </source>
</evidence>
<evidence type="ECO:0000259" key="8">
    <source>
        <dbReference type="Pfam" id="PF25975"/>
    </source>
</evidence>
<dbReference type="Proteomes" id="UP000185544">
    <property type="component" value="Chromosome"/>
</dbReference>
<dbReference type="Pfam" id="PF25954">
    <property type="entry name" value="Beta-barrel_RND_2"/>
    <property type="match status" value="1"/>
</dbReference>
<dbReference type="GO" id="GO:0060003">
    <property type="term" value="P:copper ion export"/>
    <property type="evidence" value="ECO:0007669"/>
    <property type="project" value="TreeGrafter"/>
</dbReference>
<feature type="domain" description="CusB-like beta-barrel" evidence="6">
    <location>
        <begin position="237"/>
        <end position="309"/>
    </location>
</feature>
<evidence type="ECO:0000256" key="1">
    <source>
        <dbReference type="ARBA" id="ARBA00009477"/>
    </source>
</evidence>
<dbReference type="Gene3D" id="1.10.287.470">
    <property type="entry name" value="Helix hairpin bin"/>
    <property type="match status" value="1"/>
</dbReference>
<dbReference type="FunFam" id="2.40.420.20:FF:000006">
    <property type="entry name" value="RND family efflux transporter MFP subunit"/>
    <property type="match status" value="1"/>
</dbReference>
<dbReference type="GO" id="GO:0022857">
    <property type="term" value="F:transmembrane transporter activity"/>
    <property type="evidence" value="ECO:0007669"/>
    <property type="project" value="InterPro"/>
</dbReference>
<proteinExistence type="inferred from homology"/>
<evidence type="ECO:0000259" key="6">
    <source>
        <dbReference type="Pfam" id="PF25954"/>
    </source>
</evidence>
<dbReference type="Gene3D" id="2.40.50.100">
    <property type="match status" value="1"/>
</dbReference>
<evidence type="ECO:0000313" key="10">
    <source>
        <dbReference type="Proteomes" id="UP000185544"/>
    </source>
</evidence>
<sequence>MNPIIQRVVVGWAVALSLLTCKKKEAQKKEEITLEISGHVDEPEHKPLSTLIHLEHTVINEAKIQTEPVQRGKIATILTLSGEIVADPDRSAQITASLAGRIERIISLKEGKVVKRGEMLGMIRTPEAAKLGASFLTTSKKAAAARSNVERLEALNQMKLIPDQELITARAEAEALEADQHSAEEQLQTVGISPEKVGSLIPLFAPISGTIVARNAVLGQPVTPNESIATLVDLNEVWFVGRVFEKDLEKIRINAPAEIELNAYPRERFEGTIEYLEKRIDPSVRTIQARIRLTNRRDLLRIGLFGVAHVTLLEEGNRPRTLVIPRQAITDVGGSPVVFVQQPDGDFQLHSIVTGDEAAGKVEVISGLREGEMLVTNGVFLLKSAVLKGSMKEED</sequence>
<dbReference type="STRING" id="1882918.BCY86_05435"/>
<dbReference type="EMBL" id="CP016908">
    <property type="protein sequence ID" value="APS00183.1"/>
    <property type="molecule type" value="Genomic_DNA"/>
</dbReference>
<keyword evidence="3" id="KW-0862">Zinc</keyword>
<dbReference type="GO" id="GO:0046914">
    <property type="term" value="F:transition metal ion binding"/>
    <property type="evidence" value="ECO:0007669"/>
    <property type="project" value="TreeGrafter"/>
</dbReference>
<dbReference type="InterPro" id="IPR006143">
    <property type="entry name" value="RND_pump_MFP"/>
</dbReference>
<keyword evidence="10" id="KW-1185">Reference proteome</keyword>
<dbReference type="NCBIfam" id="TIGR01730">
    <property type="entry name" value="RND_mfp"/>
    <property type="match status" value="1"/>
</dbReference>
<feature type="domain" description="CzcB-like barrel-sandwich hybrid" evidence="7">
    <location>
        <begin position="90"/>
        <end position="233"/>
    </location>
</feature>